<evidence type="ECO:0000256" key="1">
    <source>
        <dbReference type="SAM" id="MobiDB-lite"/>
    </source>
</evidence>
<feature type="compositionally biased region" description="Low complexity" evidence="1">
    <location>
        <begin position="239"/>
        <end position="253"/>
    </location>
</feature>
<dbReference type="EMBL" id="JAPWGY010000001">
    <property type="protein sequence ID" value="MCZ4279742.1"/>
    <property type="molecule type" value="Genomic_DNA"/>
</dbReference>
<evidence type="ECO:0000313" key="2">
    <source>
        <dbReference type="EMBL" id="MCZ4279742.1"/>
    </source>
</evidence>
<sequence length="560" mass="61931">MSDSTSCIPKEPLTKLDEAGSASILNYNLPQSTTYDVVSFIKLDIPPKKFKAVEKKLTRDDFWGELDKLKKDDSFGVKSIESILTGHQYSPLPELQSLSINLNATTVTAKRKTNSGLVMKSGNIPVSTGELPFSTSYIANRINDGYKPQLYTRLSGRQGLKFVPRPKQARPAVYMIMRMKMASYLGDYGAGQTLKTFSLLPGETTTISLKSYTHNEETSKSAESVLDSYSESVTEELQTTVENTTQQTESSSETDVDSMSVEAGTNVGVNLGIVSFGGDAGGGASSVNTATEAVESQVSSLESAVDHHVQTADTARQVEVNTETSSSTSSGTEETITRTLENINRSRVLNFVFRQLLQEYFTLTYLDGVSFIYDNGMGKRRRTANLSSIGNLLRQVMDSPAEAKKEENRIYEHLCNIPDYQGNRESFIELVKGTNKNCINPSASQSKYEYVKKRGDLKQVYRDKSVEGIILSVKHRILRTPSVIVDALLGQGEALDCYNIQLQEAANKQAHLENDKMEQALAIIESLSDPKDKALLYQKVFGDCCCPEELEIEELEIEEE</sequence>
<accession>A0ABT4LF73</accession>
<name>A0ABT4LF73_9PROT</name>
<gene>
    <name evidence="2" type="ORF">O4H49_03055</name>
</gene>
<feature type="region of interest" description="Disordered" evidence="1">
    <location>
        <begin position="239"/>
        <end position="259"/>
    </location>
</feature>
<dbReference type="Proteomes" id="UP001069802">
    <property type="component" value="Unassembled WGS sequence"/>
</dbReference>
<comment type="caution">
    <text evidence="2">The sequence shown here is derived from an EMBL/GenBank/DDBJ whole genome shotgun (WGS) entry which is preliminary data.</text>
</comment>
<dbReference type="RefSeq" id="WP_269421939.1">
    <property type="nucleotide sequence ID" value="NZ_JAPWGY010000001.1"/>
</dbReference>
<evidence type="ECO:0000313" key="3">
    <source>
        <dbReference type="Proteomes" id="UP001069802"/>
    </source>
</evidence>
<keyword evidence="3" id="KW-1185">Reference proteome</keyword>
<reference evidence="2" key="1">
    <citation type="submission" date="2022-12" db="EMBL/GenBank/DDBJ databases">
        <title>Bacterial isolates from different developmental stages of Nematostella vectensis.</title>
        <authorList>
            <person name="Fraune S."/>
        </authorList>
    </citation>
    <scope>NUCLEOTIDE SEQUENCE</scope>
    <source>
        <strain evidence="2">G21630-S1</strain>
    </source>
</reference>
<protein>
    <submittedName>
        <fullName evidence="2">Uncharacterized protein</fullName>
    </submittedName>
</protein>
<proteinExistence type="predicted"/>
<organism evidence="2 3">
    <name type="scientific">Kiloniella laminariae</name>
    <dbReference type="NCBI Taxonomy" id="454162"/>
    <lineage>
        <taxon>Bacteria</taxon>
        <taxon>Pseudomonadati</taxon>
        <taxon>Pseudomonadota</taxon>
        <taxon>Alphaproteobacteria</taxon>
        <taxon>Rhodospirillales</taxon>
        <taxon>Kiloniellaceae</taxon>
        <taxon>Kiloniella</taxon>
    </lineage>
</organism>